<evidence type="ECO:0000313" key="1">
    <source>
        <dbReference type="EMBL" id="PFG40292.1"/>
    </source>
</evidence>
<dbReference type="NCBIfam" id="TIGR03883">
    <property type="entry name" value="DUF2342_F420"/>
    <property type="match status" value="1"/>
</dbReference>
<dbReference type="EMBL" id="PDJI01000004">
    <property type="protein sequence ID" value="PFG40292.1"/>
    <property type="molecule type" value="Genomic_DNA"/>
</dbReference>
<dbReference type="InterPro" id="IPR042271">
    <property type="entry name" value="Zinicin_2_N"/>
</dbReference>
<name>A0A2A9EPU4_9MICO</name>
<keyword evidence="2" id="KW-1185">Reference proteome</keyword>
<organism evidence="1 2">
    <name type="scientific">Georgenia soli</name>
    <dbReference type="NCBI Taxonomy" id="638953"/>
    <lineage>
        <taxon>Bacteria</taxon>
        <taxon>Bacillati</taxon>
        <taxon>Actinomycetota</taxon>
        <taxon>Actinomycetes</taxon>
        <taxon>Micrococcales</taxon>
        <taxon>Bogoriellaceae</taxon>
        <taxon>Georgenia</taxon>
    </lineage>
</organism>
<dbReference type="Proteomes" id="UP000222106">
    <property type="component" value="Unassembled WGS sequence"/>
</dbReference>
<dbReference type="NCBIfam" id="TIGR03624">
    <property type="entry name" value="putative hydrolase"/>
    <property type="match status" value="1"/>
</dbReference>
<reference evidence="1 2" key="1">
    <citation type="submission" date="2017-10" db="EMBL/GenBank/DDBJ databases">
        <title>Sequencing the genomes of 1000 actinobacteria strains.</title>
        <authorList>
            <person name="Klenk H.-P."/>
        </authorList>
    </citation>
    <scope>NUCLEOTIDE SEQUENCE [LARGE SCALE GENOMIC DNA]</scope>
    <source>
        <strain evidence="1 2">DSM 21838</strain>
    </source>
</reference>
<comment type="caution">
    <text evidence="1">The sequence shown here is derived from an EMBL/GenBank/DDBJ whole genome shotgun (WGS) entry which is preliminary data.</text>
</comment>
<dbReference type="PANTHER" id="PTHR39420">
    <property type="match status" value="1"/>
</dbReference>
<dbReference type="PANTHER" id="PTHR39420:SF1">
    <property type="entry name" value="HYDROLASE"/>
    <property type="match status" value="1"/>
</dbReference>
<sequence>MRVRLTGYRGPMSSAVDWQVAVRRAGSLSRPGPRGTPAELRALIKVLRAAAAEAPGHVGEITGLRRAAAQVAATPVFVVDRPRWAQANVEMFAHLTDGLLPTPKVPGSARVAGEEMGVMLALLSPKVLGQFDPFTPADGGPGRLLLVAPNVLKVERELNLDAMDFRLWVCLHEQTHAVQFAAAPWLVDHLSGKMRDLVGGVTATPTDGSERLVRAVRAVVEALTSGIGGGVADNPVPELGGPLVDAFLDPEERAAMGEIVAVMSLLEGHADVVMDAVGPARLPSVRRIRAAFEKRRDGTSTLDIMLRRLLGMDAKVAQYRNGARFVRAVVEKVGHDGLNAVWTAPELLPTAAEVADPVAWVRRVHG</sequence>
<proteinExistence type="predicted"/>
<dbReference type="InterPro" id="IPR022454">
    <property type="entry name" value="CHP03883_F420-assoc"/>
</dbReference>
<dbReference type="SUPFAM" id="SSF55486">
    <property type="entry name" value="Metalloproteases ('zincins'), catalytic domain"/>
    <property type="match status" value="1"/>
</dbReference>
<dbReference type="Pfam" id="PF10103">
    <property type="entry name" value="Zincin_2"/>
    <property type="match status" value="1"/>
</dbReference>
<keyword evidence="1" id="KW-0378">Hydrolase</keyword>
<dbReference type="GO" id="GO:0016787">
    <property type="term" value="F:hydrolase activity"/>
    <property type="evidence" value="ECO:0007669"/>
    <property type="project" value="UniProtKB-KW"/>
</dbReference>
<evidence type="ECO:0000313" key="2">
    <source>
        <dbReference type="Proteomes" id="UP000222106"/>
    </source>
</evidence>
<dbReference type="InterPro" id="IPR018766">
    <property type="entry name" value="Zinicin_2"/>
</dbReference>
<accession>A0A2A9EPU4</accession>
<dbReference type="Gene3D" id="1.20.150.30">
    <property type="entry name" value="Zincin-like metallopeptidase, N-terminal domain"/>
    <property type="match status" value="1"/>
</dbReference>
<protein>
    <submittedName>
        <fullName evidence="1">Putative hydrolase/coenzyme F420 biosynthesis associated uncharacterized protein</fullName>
    </submittedName>
</protein>
<dbReference type="AlphaFoldDB" id="A0A2A9EPU4"/>
<gene>
    <name evidence="1" type="ORF">ATJ97_2817</name>
</gene>